<accession>A0ABN2YK89</accession>
<gene>
    <name evidence="1" type="ORF">GCM10009727_19590</name>
</gene>
<reference evidence="1 2" key="1">
    <citation type="journal article" date="2019" name="Int. J. Syst. Evol. Microbiol.">
        <title>The Global Catalogue of Microorganisms (GCM) 10K type strain sequencing project: providing services to taxonomists for standard genome sequencing and annotation.</title>
        <authorList>
            <consortium name="The Broad Institute Genomics Platform"/>
            <consortium name="The Broad Institute Genome Sequencing Center for Infectious Disease"/>
            <person name="Wu L."/>
            <person name="Ma J."/>
        </authorList>
    </citation>
    <scope>NUCLEOTIDE SEQUENCE [LARGE SCALE GENOMIC DNA]</scope>
    <source>
        <strain evidence="1 2">JCM 13850</strain>
    </source>
</reference>
<name>A0ABN2YK89_9ACTN</name>
<sequence length="338" mass="37599">MPETTRARLRVRLRSLIAAEAPGALYADLLADAAKALGPGDPLLLDIRCHQEIAASRGRTPRASLEAWTALREAAARALPETDRTFAEIESQYVRLLRIYGEFGALDEVVRRRTRRLELLAADGANEDGADEDMAGRASTDLSVALVDRGRFGRLDPLVADPRPEEDLRKAWDLAAAETERRAAAFAPDHPFTWHARSVACAAQVSLALHHGKEAELDAALETTDAQVDHLRRSRYRHDALMRARLRRAEVLDALGKHQDAEREATFVSDQWLHRVEGFDPSHALLVLARTQAARFPADALDNAELALEYRRKEFPERGHRVAEARELVEALRGASAR</sequence>
<proteinExistence type="predicted"/>
<evidence type="ECO:0008006" key="3">
    <source>
        <dbReference type="Google" id="ProtNLM"/>
    </source>
</evidence>
<evidence type="ECO:0000313" key="1">
    <source>
        <dbReference type="EMBL" id="GAA2128746.1"/>
    </source>
</evidence>
<organism evidence="1 2">
    <name type="scientific">Actinomadura napierensis</name>
    <dbReference type="NCBI Taxonomy" id="267854"/>
    <lineage>
        <taxon>Bacteria</taxon>
        <taxon>Bacillati</taxon>
        <taxon>Actinomycetota</taxon>
        <taxon>Actinomycetes</taxon>
        <taxon>Streptosporangiales</taxon>
        <taxon>Thermomonosporaceae</taxon>
        <taxon>Actinomadura</taxon>
    </lineage>
</organism>
<keyword evidence="2" id="KW-1185">Reference proteome</keyword>
<dbReference type="Proteomes" id="UP001501020">
    <property type="component" value="Unassembled WGS sequence"/>
</dbReference>
<comment type="caution">
    <text evidence="1">The sequence shown here is derived from an EMBL/GenBank/DDBJ whole genome shotgun (WGS) entry which is preliminary data.</text>
</comment>
<protein>
    <recommendedName>
        <fullName evidence="3">CHAT domain-containing protein</fullName>
    </recommendedName>
</protein>
<dbReference type="RefSeq" id="WP_344263857.1">
    <property type="nucleotide sequence ID" value="NZ_BAAAMR010000012.1"/>
</dbReference>
<dbReference type="EMBL" id="BAAAMR010000012">
    <property type="protein sequence ID" value="GAA2128746.1"/>
    <property type="molecule type" value="Genomic_DNA"/>
</dbReference>
<evidence type="ECO:0000313" key="2">
    <source>
        <dbReference type="Proteomes" id="UP001501020"/>
    </source>
</evidence>